<dbReference type="Proteomes" id="UP000012589">
    <property type="component" value="Unassembled WGS sequence"/>
</dbReference>
<proteinExistence type="predicted"/>
<name>N1ZZ00_9FIRM</name>
<gene>
    <name evidence="1" type="ORF">C823_04704</name>
</gene>
<organism evidence="1 2">
    <name type="scientific">Eubacterium plexicaudatum ASF492</name>
    <dbReference type="NCBI Taxonomy" id="1235802"/>
    <lineage>
        <taxon>Bacteria</taxon>
        <taxon>Bacillati</taxon>
        <taxon>Bacillota</taxon>
        <taxon>Clostridia</taxon>
        <taxon>Eubacteriales</taxon>
        <taxon>Eubacteriaceae</taxon>
        <taxon>Eubacterium</taxon>
    </lineage>
</organism>
<dbReference type="AlphaFoldDB" id="N1ZZ00"/>
<dbReference type="EMBL" id="AQFT01000136">
    <property type="protein sequence ID" value="EMZ21131.1"/>
    <property type="molecule type" value="Genomic_DNA"/>
</dbReference>
<accession>N1ZZ00</accession>
<sequence>MKRKIRKGVFETNSSSVHSLVISNEGKEPSEFKLNKDGEIEIDFGQFGKDKRIYTSQYDKLSYLITCLYYLSGYDISDIYDKWEFREIQDAICKYTGATGIKILGEQEPEIDHQSRPCGNIEIVNVYDEDAVINFVFNKYVSLKTDCD</sequence>
<keyword evidence="2" id="KW-1185">Reference proteome</keyword>
<comment type="caution">
    <text evidence="1">The sequence shown here is derived from an EMBL/GenBank/DDBJ whole genome shotgun (WGS) entry which is preliminary data.</text>
</comment>
<dbReference type="OrthoDB" id="2081244at2"/>
<protein>
    <submittedName>
        <fullName evidence="1">Uncharacterized protein</fullName>
    </submittedName>
</protein>
<evidence type="ECO:0000313" key="2">
    <source>
        <dbReference type="Proteomes" id="UP000012589"/>
    </source>
</evidence>
<reference evidence="1 2" key="1">
    <citation type="journal article" date="2014" name="Genome Announc.">
        <title>Draft genome sequences of the altered schaedler flora, a defined bacterial community from gnotobiotic mice.</title>
        <authorList>
            <person name="Wannemuehler M.J."/>
            <person name="Overstreet A.M."/>
            <person name="Ward D.V."/>
            <person name="Phillips G.J."/>
        </authorList>
    </citation>
    <scope>NUCLEOTIDE SEQUENCE [LARGE SCALE GENOMIC DNA]</scope>
    <source>
        <strain evidence="1 2">ASF492</strain>
    </source>
</reference>
<dbReference type="PATRIC" id="fig|1235802.3.peg.4965"/>
<dbReference type="STRING" id="1235802.C823_04704"/>
<dbReference type="HOGENOM" id="CLU_1756064_0_0_9"/>
<evidence type="ECO:0000313" key="1">
    <source>
        <dbReference type="EMBL" id="EMZ21131.1"/>
    </source>
</evidence>